<reference evidence="2 3" key="1">
    <citation type="submission" date="2020-04" db="EMBL/GenBank/DDBJ databases">
        <title>Perkinsus olseni comparative genomics.</title>
        <authorList>
            <person name="Bogema D.R."/>
        </authorList>
    </citation>
    <scope>NUCLEOTIDE SEQUENCE [LARGE SCALE GENOMIC DNA]</scope>
    <source>
        <strain evidence="2">ATCC PRA-179</strain>
    </source>
</reference>
<sequence>MFACGSVLLTVGLVFIRGRARLIPPVRASWSIVRKELTACDDVLELFTETLTLWSDTWLPASITPTPILFTASECNYFRLRRELRALRESCEESESVVVDDSKLTSHKATLQLPAYERKVVRRGAPALFRGGGEVRHISGEINPADPYSRGLPVRCPFEEDEALKIAIDVKNRDPTGEVLCAVPGEEAAVEEDDELIYEPDPQLVDSIRDSQKDDVFLKRLLDGDYACDRERRLYIVVDAKKCPDYANGVSTLRALQSTFYESGYLLTPPRCERAHGWYETLHKTFLQIVRALLLGDQSRTLKWFDVVDRAAWTINHVYRHSDDSDIFPAELHFCYGRALPPNYDDRVMTPEAAKFVSTMTKN</sequence>
<dbReference type="AlphaFoldDB" id="A0A7J6L1Z7"/>
<feature type="chain" id="PRO_5029505810" evidence="1">
    <location>
        <begin position="21"/>
        <end position="363"/>
    </location>
</feature>
<proteinExistence type="predicted"/>
<name>A0A7J6L1Z7_PEROL</name>
<dbReference type="EMBL" id="JABAHT010000605">
    <property type="protein sequence ID" value="KAF4653615.1"/>
    <property type="molecule type" value="Genomic_DNA"/>
</dbReference>
<dbReference type="OrthoDB" id="8194935at2759"/>
<evidence type="ECO:0000313" key="2">
    <source>
        <dbReference type="EMBL" id="KAF4653615.1"/>
    </source>
</evidence>
<evidence type="ECO:0000256" key="1">
    <source>
        <dbReference type="SAM" id="SignalP"/>
    </source>
</evidence>
<protein>
    <submittedName>
        <fullName evidence="2">Uncharacterized protein</fullName>
    </submittedName>
</protein>
<accession>A0A7J6L1Z7</accession>
<feature type="signal peptide" evidence="1">
    <location>
        <begin position="1"/>
        <end position="20"/>
    </location>
</feature>
<keyword evidence="1" id="KW-0732">Signal</keyword>
<evidence type="ECO:0000313" key="3">
    <source>
        <dbReference type="Proteomes" id="UP000570595"/>
    </source>
</evidence>
<organism evidence="2 3">
    <name type="scientific">Perkinsus olseni</name>
    <name type="common">Perkinsus atlanticus</name>
    <dbReference type="NCBI Taxonomy" id="32597"/>
    <lineage>
        <taxon>Eukaryota</taxon>
        <taxon>Sar</taxon>
        <taxon>Alveolata</taxon>
        <taxon>Perkinsozoa</taxon>
        <taxon>Perkinsea</taxon>
        <taxon>Perkinsida</taxon>
        <taxon>Perkinsidae</taxon>
        <taxon>Perkinsus</taxon>
    </lineage>
</organism>
<gene>
    <name evidence="2" type="ORF">FOZ61_008862</name>
</gene>
<comment type="caution">
    <text evidence="2">The sequence shown here is derived from an EMBL/GenBank/DDBJ whole genome shotgun (WGS) entry which is preliminary data.</text>
</comment>
<dbReference type="Proteomes" id="UP000570595">
    <property type="component" value="Unassembled WGS sequence"/>
</dbReference>